<organism evidence="3 4">
    <name type="scientific">Agrococcus casei LMG 22410</name>
    <dbReference type="NCBI Taxonomy" id="1255656"/>
    <lineage>
        <taxon>Bacteria</taxon>
        <taxon>Bacillati</taxon>
        <taxon>Actinomycetota</taxon>
        <taxon>Actinomycetes</taxon>
        <taxon>Micrococcales</taxon>
        <taxon>Microbacteriaceae</taxon>
        <taxon>Agrococcus</taxon>
    </lineage>
</organism>
<dbReference type="SMART" id="SM00422">
    <property type="entry name" value="HTH_MERR"/>
    <property type="match status" value="1"/>
</dbReference>
<keyword evidence="4" id="KW-1185">Reference proteome</keyword>
<dbReference type="GeneID" id="303172644"/>
<proteinExistence type="predicted"/>
<dbReference type="Proteomes" id="UP000195787">
    <property type="component" value="Unassembled WGS sequence"/>
</dbReference>
<name>A0A1R4FMV9_9MICO</name>
<reference evidence="3 4" key="1">
    <citation type="submission" date="2017-02" db="EMBL/GenBank/DDBJ databases">
        <authorList>
            <person name="Peterson S.W."/>
        </authorList>
    </citation>
    <scope>NUCLEOTIDE SEQUENCE [LARGE SCALE GENOMIC DNA]</scope>
    <source>
        <strain evidence="3 4">LMG 22410</strain>
    </source>
</reference>
<dbReference type="InterPro" id="IPR000551">
    <property type="entry name" value="MerR-type_HTH_dom"/>
</dbReference>
<dbReference type="GO" id="GO:0003677">
    <property type="term" value="F:DNA binding"/>
    <property type="evidence" value="ECO:0007669"/>
    <property type="project" value="UniProtKB-KW"/>
</dbReference>
<evidence type="ECO:0000259" key="2">
    <source>
        <dbReference type="PROSITE" id="PS50937"/>
    </source>
</evidence>
<keyword evidence="1" id="KW-0238">DNA-binding</keyword>
<feature type="domain" description="HTH merR-type" evidence="2">
    <location>
        <begin position="12"/>
        <end position="86"/>
    </location>
</feature>
<evidence type="ECO:0000313" key="3">
    <source>
        <dbReference type="EMBL" id="SJM57268.1"/>
    </source>
</evidence>
<dbReference type="PANTHER" id="PTHR30204:SF89">
    <property type="entry name" value="HTH MERR-TYPE DOMAIN-CONTAINING PROTEIN"/>
    <property type="match status" value="1"/>
</dbReference>
<dbReference type="RefSeq" id="WP_086991525.1">
    <property type="nucleotide sequence ID" value="NZ_FUHU01000026.1"/>
</dbReference>
<evidence type="ECO:0000256" key="1">
    <source>
        <dbReference type="ARBA" id="ARBA00023125"/>
    </source>
</evidence>
<dbReference type="InterPro" id="IPR009061">
    <property type="entry name" value="DNA-bd_dom_put_sf"/>
</dbReference>
<dbReference type="CDD" id="cd00592">
    <property type="entry name" value="HTH_MerR-like"/>
    <property type="match status" value="1"/>
</dbReference>
<accession>A0A1R4FMV9</accession>
<sequence>MSAKPARQTSGLLSIGQVLQRLSSEFVDLSPSKVRFLEDQGLVTPERTQSGYRKFSSEHVERIRTILTLQRDHYLPLKVIRTYLDDVDEGRQPQLPGGNVELSGPSILSTERRLTRAELLEETGASRRLVLDAQQAQIITSGEPYTDRTVAIVKALVELAGFGIEPRHLRGMHSAAAREAALIEQAVKPIAGKRSANAKSNAQTAAAELAGHIQSIRDVLTQNALGTLSQ</sequence>
<dbReference type="EMBL" id="FUHU01000026">
    <property type="protein sequence ID" value="SJM57268.1"/>
    <property type="molecule type" value="Genomic_DNA"/>
</dbReference>
<gene>
    <name evidence="3" type="ORF">CZ674_05395</name>
</gene>
<evidence type="ECO:0000313" key="4">
    <source>
        <dbReference type="Proteomes" id="UP000195787"/>
    </source>
</evidence>
<dbReference type="GO" id="GO:0003700">
    <property type="term" value="F:DNA-binding transcription factor activity"/>
    <property type="evidence" value="ECO:0007669"/>
    <property type="project" value="InterPro"/>
</dbReference>
<dbReference type="SUPFAM" id="SSF46955">
    <property type="entry name" value="Putative DNA-binding domain"/>
    <property type="match status" value="1"/>
</dbReference>
<dbReference type="OrthoDB" id="3191171at2"/>
<dbReference type="PANTHER" id="PTHR30204">
    <property type="entry name" value="REDOX-CYCLING DRUG-SENSING TRANSCRIPTIONAL ACTIVATOR SOXR"/>
    <property type="match status" value="1"/>
</dbReference>
<dbReference type="Pfam" id="PF13411">
    <property type="entry name" value="MerR_1"/>
    <property type="match status" value="1"/>
</dbReference>
<dbReference type="AlphaFoldDB" id="A0A1R4FMV9"/>
<dbReference type="Gene3D" id="1.10.1660.10">
    <property type="match status" value="1"/>
</dbReference>
<protein>
    <submittedName>
        <fullName evidence="3">Transcriptional regulator, MerR family</fullName>
    </submittedName>
</protein>
<dbReference type="PROSITE" id="PS50937">
    <property type="entry name" value="HTH_MERR_2"/>
    <property type="match status" value="1"/>
</dbReference>
<dbReference type="InterPro" id="IPR047057">
    <property type="entry name" value="MerR_fam"/>
</dbReference>